<dbReference type="Proteomes" id="UP001304340">
    <property type="component" value="Chromosome"/>
</dbReference>
<dbReference type="AlphaFoldDB" id="A0AAF0Z6Q9"/>
<dbReference type="EMBL" id="CP138359">
    <property type="protein sequence ID" value="WPF81734.1"/>
    <property type="molecule type" value="Genomic_DNA"/>
</dbReference>
<protein>
    <submittedName>
        <fullName evidence="1">Nucleotidyl transferase AbiEii/AbiGii toxin family protein</fullName>
    </submittedName>
</protein>
<accession>A0AAF0Z6Q9</accession>
<evidence type="ECO:0000313" key="1">
    <source>
        <dbReference type="EMBL" id="WPF81734.1"/>
    </source>
</evidence>
<dbReference type="Pfam" id="PF08843">
    <property type="entry name" value="AbiEii"/>
    <property type="match status" value="1"/>
</dbReference>
<dbReference type="KEGG" id="sbil:SANBI_003047"/>
<keyword evidence="1" id="KW-0808">Transferase</keyword>
<organism evidence="1 2">
    <name type="scientific">Sanguibacter biliveldensis</name>
    <dbReference type="NCBI Taxonomy" id="3030830"/>
    <lineage>
        <taxon>Bacteria</taxon>
        <taxon>Bacillati</taxon>
        <taxon>Actinomycetota</taxon>
        <taxon>Actinomycetes</taxon>
        <taxon>Micrococcales</taxon>
        <taxon>Sanguibacteraceae</taxon>
        <taxon>Sanguibacter</taxon>
    </lineage>
</organism>
<dbReference type="InterPro" id="IPR014942">
    <property type="entry name" value="AbiEii"/>
</dbReference>
<dbReference type="GO" id="GO:0016740">
    <property type="term" value="F:transferase activity"/>
    <property type="evidence" value="ECO:0007669"/>
    <property type="project" value="UniProtKB-KW"/>
</dbReference>
<dbReference type="RefSeq" id="WP_319156501.1">
    <property type="nucleotide sequence ID" value="NZ_CP138359.1"/>
</dbReference>
<proteinExistence type="predicted"/>
<keyword evidence="2" id="KW-1185">Reference proteome</keyword>
<gene>
    <name evidence="1" type="ORF">SANBI_003047</name>
</gene>
<reference evidence="2" key="1">
    <citation type="submission" date="2023-11" db="EMBL/GenBank/DDBJ databases">
        <authorList>
            <person name="Helweg L.P."/>
            <person name="Kiel A."/>
            <person name="Hitz F."/>
            <person name="Ruckert-Reed C."/>
            <person name="Busche T."/>
            <person name="Kaltschmidt B."/>
            <person name="Kaltschmidt C."/>
        </authorList>
    </citation>
    <scope>NUCLEOTIDE SEQUENCE [LARGE SCALE GENOMIC DNA]</scope>
    <source>
        <strain evidence="2">4.1</strain>
    </source>
</reference>
<evidence type="ECO:0000313" key="2">
    <source>
        <dbReference type="Proteomes" id="UP001304340"/>
    </source>
</evidence>
<sequence length="213" mass="23489">MRPFHERLARIGLAATQQFGFVLAGGYAVSANGMGDRLSEDVDLFTNLPGTDDFSRAVDAVQDAYRRSGLEVAVVRRGPTFLDLIVSDAAEGESSSIQLGLDYREFPPAQLEIGPVLDVKDAVANKMTALYSRGECRDFIDIDLVHESGRFTRDEILALGDGREVEPMDRQVLAARFREAGRHSAARYAGYGVDDARRSLLVGRFEDWAWSLS</sequence>
<name>A0AAF0Z6Q9_9MICO</name>